<name>A0A7H4N3Z2_9ENTR</name>
<dbReference type="GO" id="GO:0016829">
    <property type="term" value="F:lyase activity"/>
    <property type="evidence" value="ECO:0007669"/>
    <property type="project" value="UniProtKB-KW"/>
</dbReference>
<evidence type="ECO:0000256" key="1">
    <source>
        <dbReference type="SAM" id="MobiDB-lite"/>
    </source>
</evidence>
<evidence type="ECO:0000313" key="2">
    <source>
        <dbReference type="EMBL" id="STV77694.1"/>
    </source>
</evidence>
<evidence type="ECO:0000313" key="3">
    <source>
        <dbReference type="Proteomes" id="UP000254863"/>
    </source>
</evidence>
<dbReference type="EMBL" id="UGMS01000001">
    <property type="protein sequence ID" value="STV77694.1"/>
    <property type="molecule type" value="Genomic_DNA"/>
</dbReference>
<dbReference type="AlphaFoldDB" id="A0A7H4N3Z2"/>
<protein>
    <submittedName>
        <fullName evidence="2">3-methylaspartate ammonia-lyase glutamate mutase</fullName>
    </submittedName>
</protein>
<keyword evidence="2" id="KW-0456">Lyase</keyword>
<feature type="region of interest" description="Disordered" evidence="1">
    <location>
        <begin position="47"/>
        <end position="74"/>
    </location>
</feature>
<proteinExistence type="predicted"/>
<dbReference type="Proteomes" id="UP000254863">
    <property type="component" value="Unassembled WGS sequence"/>
</dbReference>
<comment type="caution">
    <text evidence="2">The sequence shown here is derived from an EMBL/GenBank/DDBJ whole genome shotgun (WGS) entry which is preliminary data.</text>
</comment>
<accession>A0A7H4N3Z2</accession>
<sequence>MARTFKILSPTAILGYGFPEESFRKAMEASPDLIAVDAGSSDPGPHYLGAGKPFYRPGRGETRSALYDRRRGEE</sequence>
<gene>
    <name evidence="2" type="ORF">NCTC11685_01889</name>
</gene>
<reference evidence="2 3" key="1">
    <citation type="submission" date="2018-06" db="EMBL/GenBank/DDBJ databases">
        <authorList>
            <consortium name="Pathogen Informatics"/>
            <person name="Doyle S."/>
        </authorList>
    </citation>
    <scope>NUCLEOTIDE SEQUENCE [LARGE SCALE GENOMIC DNA]</scope>
    <source>
        <strain evidence="2 3">NCTC11685</strain>
    </source>
</reference>
<organism evidence="2 3">
    <name type="scientific">Klebsiella michiganensis</name>
    <dbReference type="NCBI Taxonomy" id="1134687"/>
    <lineage>
        <taxon>Bacteria</taxon>
        <taxon>Pseudomonadati</taxon>
        <taxon>Pseudomonadota</taxon>
        <taxon>Gammaproteobacteria</taxon>
        <taxon>Enterobacterales</taxon>
        <taxon>Enterobacteriaceae</taxon>
        <taxon>Klebsiella/Raoultella group</taxon>
        <taxon>Klebsiella</taxon>
    </lineage>
</organism>
<feature type="compositionally biased region" description="Basic and acidic residues" evidence="1">
    <location>
        <begin position="58"/>
        <end position="74"/>
    </location>
</feature>